<sequence>MQLLITWHRCCMLPAKVDASSRPILRHSRCITTFKYSTSPKILGGVEIRVLNGSAAKALDLMTIFPPARIRLRLPKAQKQLQIVTLPFPHLVPPMMFSSLTLSPTFLIALAPLSLPSTTNPTIFFKEALKPRKRDHPDPPLGSDNIVSSTLLTMHLMVDRLMPTTKEIWIAP</sequence>
<dbReference type="InParanoid" id="A0A162U4C2"/>
<dbReference type="Proteomes" id="UP000077315">
    <property type="component" value="Unassembled WGS sequence"/>
</dbReference>
<proteinExistence type="predicted"/>
<evidence type="ECO:0000313" key="2">
    <source>
        <dbReference type="Proteomes" id="UP000077315"/>
    </source>
</evidence>
<protein>
    <submittedName>
        <fullName evidence="1">Uncharacterized protein</fullName>
    </submittedName>
</protein>
<dbReference type="RefSeq" id="XP_018291372.1">
    <property type="nucleotide sequence ID" value="XM_018431524.1"/>
</dbReference>
<accession>A0A162U4C2</accession>
<reference evidence="2" key="1">
    <citation type="submission" date="2015-06" db="EMBL/GenBank/DDBJ databases">
        <title>Expansion of signal transduction pathways in fungi by whole-genome duplication.</title>
        <authorList>
            <consortium name="DOE Joint Genome Institute"/>
            <person name="Corrochano L.M."/>
            <person name="Kuo A."/>
            <person name="Marcet-Houben M."/>
            <person name="Polaino S."/>
            <person name="Salamov A."/>
            <person name="Villalobos J.M."/>
            <person name="Alvarez M.I."/>
            <person name="Avalos J."/>
            <person name="Benito E.P."/>
            <person name="Benoit I."/>
            <person name="Burger G."/>
            <person name="Camino L.P."/>
            <person name="Canovas D."/>
            <person name="Cerda-Olmedo E."/>
            <person name="Cheng J.-F."/>
            <person name="Dominguez A."/>
            <person name="Elias M."/>
            <person name="Eslava A.P."/>
            <person name="Glaser F."/>
            <person name="Grimwood J."/>
            <person name="Gutierrez G."/>
            <person name="Heitman J."/>
            <person name="Henrissat B."/>
            <person name="Iturriaga E.A."/>
            <person name="Lang B.F."/>
            <person name="Lavin J.L."/>
            <person name="Lee S."/>
            <person name="Li W."/>
            <person name="Lindquist E."/>
            <person name="Lopez-Garcia S."/>
            <person name="Luque E.M."/>
            <person name="Marcos A.T."/>
            <person name="Martin J."/>
            <person name="McCluskey K."/>
            <person name="Medina H.R."/>
            <person name="Miralles-Duran A."/>
            <person name="Miyazaki A."/>
            <person name="Munoz-Torres E."/>
            <person name="Oguiza J.A."/>
            <person name="Ohm R."/>
            <person name="Olmedo M."/>
            <person name="Orejas M."/>
            <person name="Ortiz-Castellanos L."/>
            <person name="Pisabarro A.G."/>
            <person name="Rodriguez-Romero J."/>
            <person name="Ruiz-Herrera J."/>
            <person name="Ruiz-Vazquez R."/>
            <person name="Sanz C."/>
            <person name="Schackwitz W."/>
            <person name="Schmutz J."/>
            <person name="Shahriari M."/>
            <person name="Shelest E."/>
            <person name="Silva-Franco F."/>
            <person name="Soanes D."/>
            <person name="Syed K."/>
            <person name="Tagua V.G."/>
            <person name="Talbot N.J."/>
            <person name="Thon M."/>
            <person name="De vries R.P."/>
            <person name="Wiebenga A."/>
            <person name="Yadav J.S."/>
            <person name="Braun E.L."/>
            <person name="Baker S."/>
            <person name="Garre V."/>
            <person name="Horwitz B."/>
            <person name="Torres-Martinez S."/>
            <person name="Idnurm A."/>
            <person name="Herrera-Estrella A."/>
            <person name="Gabaldon T."/>
            <person name="Grigoriev I.V."/>
        </authorList>
    </citation>
    <scope>NUCLEOTIDE SEQUENCE [LARGE SCALE GENOMIC DNA]</scope>
    <source>
        <strain evidence="2">NRRL 1555(-)</strain>
    </source>
</reference>
<dbReference type="GeneID" id="28992430"/>
<dbReference type="AlphaFoldDB" id="A0A162U4C2"/>
<gene>
    <name evidence="1" type="ORF">PHYBLDRAFT_145728</name>
</gene>
<dbReference type="VEuPathDB" id="FungiDB:PHYBLDRAFT_145728"/>
<evidence type="ECO:0000313" key="1">
    <source>
        <dbReference type="EMBL" id="OAD73332.1"/>
    </source>
</evidence>
<dbReference type="EMBL" id="KV440981">
    <property type="protein sequence ID" value="OAD73332.1"/>
    <property type="molecule type" value="Genomic_DNA"/>
</dbReference>
<organism evidence="1 2">
    <name type="scientific">Phycomyces blakesleeanus (strain ATCC 8743b / DSM 1359 / FGSC 10004 / NBRC 33097 / NRRL 1555)</name>
    <dbReference type="NCBI Taxonomy" id="763407"/>
    <lineage>
        <taxon>Eukaryota</taxon>
        <taxon>Fungi</taxon>
        <taxon>Fungi incertae sedis</taxon>
        <taxon>Mucoromycota</taxon>
        <taxon>Mucoromycotina</taxon>
        <taxon>Mucoromycetes</taxon>
        <taxon>Mucorales</taxon>
        <taxon>Phycomycetaceae</taxon>
        <taxon>Phycomyces</taxon>
    </lineage>
</organism>
<name>A0A162U4C2_PHYB8</name>
<keyword evidence="2" id="KW-1185">Reference proteome</keyword>